<dbReference type="EMBL" id="QQBC01000022">
    <property type="protein sequence ID" value="RDI58979.1"/>
    <property type="molecule type" value="Genomic_DNA"/>
</dbReference>
<organism evidence="5 6">
    <name type="scientific">Nocardia pseudobrasiliensis</name>
    <dbReference type="NCBI Taxonomy" id="45979"/>
    <lineage>
        <taxon>Bacteria</taxon>
        <taxon>Bacillati</taxon>
        <taxon>Actinomycetota</taxon>
        <taxon>Actinomycetes</taxon>
        <taxon>Mycobacteriales</taxon>
        <taxon>Nocardiaceae</taxon>
        <taxon>Nocardia</taxon>
    </lineage>
</organism>
<evidence type="ECO:0000313" key="5">
    <source>
        <dbReference type="EMBL" id="RDI58979.1"/>
    </source>
</evidence>
<comment type="pathway">
    <text evidence="1">Isoprenoid biosynthesis.</text>
</comment>
<proteinExistence type="inferred from homology"/>
<name>A0A370HKF4_9NOCA</name>
<dbReference type="Pfam" id="PF00348">
    <property type="entry name" value="polyprenyl_synt"/>
    <property type="match status" value="1"/>
</dbReference>
<dbReference type="PANTHER" id="PTHR12001">
    <property type="entry name" value="GERANYLGERANYL PYROPHOSPHATE SYNTHASE"/>
    <property type="match status" value="1"/>
</dbReference>
<evidence type="ECO:0000256" key="3">
    <source>
        <dbReference type="ARBA" id="ARBA00022842"/>
    </source>
</evidence>
<gene>
    <name evidence="5" type="ORF">DFR76_12214</name>
</gene>
<dbReference type="Proteomes" id="UP000254869">
    <property type="component" value="Unassembled WGS sequence"/>
</dbReference>
<comment type="similarity">
    <text evidence="4">Belongs to the FPP/GGPP synthase family.</text>
</comment>
<dbReference type="SFLD" id="SFLDG01017">
    <property type="entry name" value="Polyprenyl_Transferase_Like"/>
    <property type="match status" value="1"/>
</dbReference>
<accession>A0A370HKF4</accession>
<sequence length="393" mass="41525">MSYAEIVVKAPFEYISSMQGVKSGHFVLDGTYKRLNMLSPRVIITTSVSAIPEEPRSTAAAQAAEVLKQARRRCEPPLREAITTLPDPLDLMAAYHLGWRDPEGNPTDRGWGKGLRAALVFAAATACGADARTVVHAAVAVELVHNFTLVHDDVMDADRLRRGRATVWTVWGVPQAISLGDALQALAIRVLTSAWPGAIGAEATSLMSSAIVELCLGQSLDCAFETRSGVRVEEYVAMAQGKTGALTGCATALGALCAGADPATIGRFEAFGRELGLAFQLVDDILGIWGDPAMTGKPIGGDLMRRKRSFPVVAALSSGTAAAAELEKLYRSTTPITVTEAARAAVAVEAAGGRTAAALHADKRVAAAIAALPDPDRARDLLALIRFVTRRDR</sequence>
<dbReference type="SFLD" id="SFLDS00005">
    <property type="entry name" value="Isoprenoid_Synthase_Type_I"/>
    <property type="match status" value="1"/>
</dbReference>
<reference evidence="5 6" key="1">
    <citation type="submission" date="2018-07" db="EMBL/GenBank/DDBJ databases">
        <title>Genomic Encyclopedia of Type Strains, Phase IV (KMG-IV): sequencing the most valuable type-strain genomes for metagenomic binning, comparative biology and taxonomic classification.</title>
        <authorList>
            <person name="Goeker M."/>
        </authorList>
    </citation>
    <scope>NUCLEOTIDE SEQUENCE [LARGE SCALE GENOMIC DNA]</scope>
    <source>
        <strain evidence="5 6">DSM 44290</strain>
    </source>
</reference>
<dbReference type="PROSITE" id="PS00444">
    <property type="entry name" value="POLYPRENYL_SYNTHASE_2"/>
    <property type="match status" value="1"/>
</dbReference>
<dbReference type="AlphaFoldDB" id="A0A370HKF4"/>
<comment type="caution">
    <text evidence="5">The sequence shown here is derived from an EMBL/GenBank/DDBJ whole genome shotgun (WGS) entry which is preliminary data.</text>
</comment>
<evidence type="ECO:0000313" key="6">
    <source>
        <dbReference type="Proteomes" id="UP000254869"/>
    </source>
</evidence>
<protein>
    <submittedName>
        <fullName evidence="5">Geranylgeranyl diphosphate synthase type I</fullName>
    </submittedName>
</protein>
<keyword evidence="4" id="KW-0808">Transferase</keyword>
<dbReference type="PANTHER" id="PTHR12001:SF86">
    <property type="entry name" value="GERANYLGERANYL DIPHOSPHATE SYNTHASE"/>
    <property type="match status" value="1"/>
</dbReference>
<dbReference type="InterPro" id="IPR000092">
    <property type="entry name" value="Polyprenyl_synt"/>
</dbReference>
<keyword evidence="3" id="KW-0460">Magnesium</keyword>
<evidence type="ECO:0000256" key="1">
    <source>
        <dbReference type="ARBA" id="ARBA00005128"/>
    </source>
</evidence>
<dbReference type="InterPro" id="IPR008949">
    <property type="entry name" value="Isoprenoid_synthase_dom_sf"/>
</dbReference>
<evidence type="ECO:0000256" key="2">
    <source>
        <dbReference type="ARBA" id="ARBA00022723"/>
    </source>
</evidence>
<dbReference type="GO" id="GO:0004659">
    <property type="term" value="F:prenyltransferase activity"/>
    <property type="evidence" value="ECO:0007669"/>
    <property type="project" value="InterPro"/>
</dbReference>
<dbReference type="InterPro" id="IPR033749">
    <property type="entry name" value="Polyprenyl_synt_CS"/>
</dbReference>
<dbReference type="GO" id="GO:0008299">
    <property type="term" value="P:isoprenoid biosynthetic process"/>
    <property type="evidence" value="ECO:0007669"/>
    <property type="project" value="InterPro"/>
</dbReference>
<dbReference type="GO" id="GO:0046872">
    <property type="term" value="F:metal ion binding"/>
    <property type="evidence" value="ECO:0007669"/>
    <property type="project" value="UniProtKB-KW"/>
</dbReference>
<dbReference type="SUPFAM" id="SSF48576">
    <property type="entry name" value="Terpenoid synthases"/>
    <property type="match status" value="1"/>
</dbReference>
<dbReference type="Gene3D" id="1.10.600.10">
    <property type="entry name" value="Farnesyl Diphosphate Synthase"/>
    <property type="match status" value="1"/>
</dbReference>
<evidence type="ECO:0000256" key="4">
    <source>
        <dbReference type="RuleBase" id="RU004466"/>
    </source>
</evidence>
<dbReference type="CDD" id="cd00685">
    <property type="entry name" value="Trans_IPPS_HT"/>
    <property type="match status" value="1"/>
</dbReference>
<keyword evidence="6" id="KW-1185">Reference proteome</keyword>
<dbReference type="PROSITE" id="PS00723">
    <property type="entry name" value="POLYPRENYL_SYNTHASE_1"/>
    <property type="match status" value="1"/>
</dbReference>
<keyword evidence="2" id="KW-0479">Metal-binding</keyword>
<dbReference type="STRING" id="1210086.GCA_001613105_07932"/>